<sequence length="231" mass="27125">MILFFRKFRQKTLTKSRLGKYLLYAIGEIILVVIGILIALQINTWNEDYKNKKKERGYLINLQQDLKADSLRLSELKNDFELAVKSKRKFEIIIEEQYTTNDSLIFYVNNQIDLITDFVPNSSTFDELKNSNGLNLISNPQLKRQIVTLYNCYDDLILKLKLGTEKSQILYAHLSKYVNNINSITSEEIHFLLNDNFFKNQMLLNYLYTQYTATSNAYDNCVKTLELINKE</sequence>
<evidence type="ECO:0000256" key="1">
    <source>
        <dbReference type="SAM" id="Phobius"/>
    </source>
</evidence>
<proteinExistence type="predicted"/>
<dbReference type="EMBL" id="JBCDNA010000002">
    <property type="protein sequence ID" value="MEL4456510.1"/>
    <property type="molecule type" value="Genomic_DNA"/>
</dbReference>
<dbReference type="Proteomes" id="UP001474120">
    <property type="component" value="Unassembled WGS sequence"/>
</dbReference>
<protein>
    <submittedName>
        <fullName evidence="2">DUF6090 family protein</fullName>
    </submittedName>
</protein>
<keyword evidence="1" id="KW-0812">Transmembrane</keyword>
<reference evidence="2 3" key="1">
    <citation type="submission" date="2024-04" db="EMBL/GenBank/DDBJ databases">
        <title>whole genome sequencing of Lutimonas vermicola strain IMCC1616.</title>
        <authorList>
            <person name="Bae S.S."/>
        </authorList>
    </citation>
    <scope>NUCLEOTIDE SEQUENCE [LARGE SCALE GENOMIC DNA]</scope>
    <source>
        <strain evidence="2 3">IMCC1616</strain>
    </source>
</reference>
<dbReference type="RefSeq" id="WP_342160656.1">
    <property type="nucleotide sequence ID" value="NZ_JBCDNA010000002.1"/>
</dbReference>
<evidence type="ECO:0000313" key="2">
    <source>
        <dbReference type="EMBL" id="MEL4456510.1"/>
    </source>
</evidence>
<comment type="caution">
    <text evidence="2">The sequence shown here is derived from an EMBL/GenBank/DDBJ whole genome shotgun (WGS) entry which is preliminary data.</text>
</comment>
<dbReference type="Pfam" id="PF19578">
    <property type="entry name" value="DUF6090"/>
    <property type="match status" value="1"/>
</dbReference>
<evidence type="ECO:0000313" key="3">
    <source>
        <dbReference type="Proteomes" id="UP001474120"/>
    </source>
</evidence>
<feature type="transmembrane region" description="Helical" evidence="1">
    <location>
        <begin position="21"/>
        <end position="42"/>
    </location>
</feature>
<name>A0ABU9L3Z0_9FLAO</name>
<gene>
    <name evidence="2" type="ORF">AABB81_11425</name>
</gene>
<keyword evidence="3" id="KW-1185">Reference proteome</keyword>
<accession>A0ABU9L3Z0</accession>
<keyword evidence="1" id="KW-0472">Membrane</keyword>
<organism evidence="2 3">
    <name type="scientific">Lutimonas vermicola</name>
    <dbReference type="NCBI Taxonomy" id="414288"/>
    <lineage>
        <taxon>Bacteria</taxon>
        <taxon>Pseudomonadati</taxon>
        <taxon>Bacteroidota</taxon>
        <taxon>Flavobacteriia</taxon>
        <taxon>Flavobacteriales</taxon>
        <taxon>Flavobacteriaceae</taxon>
        <taxon>Lutimonas</taxon>
    </lineage>
</organism>
<keyword evidence="1" id="KW-1133">Transmembrane helix</keyword>
<dbReference type="InterPro" id="IPR045749">
    <property type="entry name" value="DUF6090"/>
</dbReference>